<dbReference type="InterPro" id="IPR004013">
    <property type="entry name" value="PHP_dom"/>
</dbReference>
<dbReference type="GO" id="GO:0005829">
    <property type="term" value="C:cytosol"/>
    <property type="evidence" value="ECO:0007669"/>
    <property type="project" value="TreeGrafter"/>
</dbReference>
<dbReference type="InterPro" id="IPR010996">
    <property type="entry name" value="HHH_MUS81"/>
</dbReference>
<dbReference type="InterPro" id="IPR043519">
    <property type="entry name" value="NT_sf"/>
</dbReference>
<dbReference type="PANTHER" id="PTHR36928:SF1">
    <property type="entry name" value="PHOSPHATASE YCDX-RELATED"/>
    <property type="match status" value="1"/>
</dbReference>
<dbReference type="Pfam" id="PF02811">
    <property type="entry name" value="PHP"/>
    <property type="match status" value="1"/>
</dbReference>
<dbReference type="AlphaFoldDB" id="A0A1M6T3Z9"/>
<dbReference type="InterPro" id="IPR037160">
    <property type="entry name" value="DNA_Pol_thumb_sf"/>
</dbReference>
<dbReference type="SUPFAM" id="SSF89550">
    <property type="entry name" value="PHP domain-like"/>
    <property type="match status" value="1"/>
</dbReference>
<keyword evidence="4" id="KW-1185">Reference proteome</keyword>
<dbReference type="EMBL" id="FRAA01000005">
    <property type="protein sequence ID" value="SHK51606.1"/>
    <property type="molecule type" value="Genomic_DNA"/>
</dbReference>
<evidence type="ECO:0000313" key="3">
    <source>
        <dbReference type="EMBL" id="SHK51606.1"/>
    </source>
</evidence>
<dbReference type="STRING" id="156994.SAMN04488028_105274"/>
<dbReference type="Gene3D" id="3.20.20.140">
    <property type="entry name" value="Metal-dependent hydrolases"/>
    <property type="match status" value="1"/>
</dbReference>
<dbReference type="CDD" id="cd07436">
    <property type="entry name" value="PHP_PolX"/>
    <property type="match status" value="1"/>
</dbReference>
<dbReference type="SMART" id="SM00483">
    <property type="entry name" value="POLXc"/>
    <property type="match status" value="1"/>
</dbReference>
<dbReference type="Gene3D" id="1.10.150.20">
    <property type="entry name" value="5' to 3' exonuclease, C-terminal subdomain"/>
    <property type="match status" value="1"/>
</dbReference>
<evidence type="ECO:0000259" key="2">
    <source>
        <dbReference type="SMART" id="SM00483"/>
    </source>
</evidence>
<sequence length="581" mass="64523">MPWAIRSFMPSIKIVDLNNSEIKNSLKLAAQLMELHGENPFKTRSYVSAADVVGGLDAELSTLSTDEILAIDGIGKGMATNISGLLERGSFDNLDKYMEMTPAGVVEMLGISGFGPKKVAVLWQEGGAETLEQLMELCLQGKVASLKGFAEKSQETLKAAVAFLISNQYKEKYGNIDQAIANLVSAIDGLKEVQSCSESGQMRRRMEVIDLVEIVVAAEDLDALRTSLNALQVLSEEEKKSGPTTWYGRHVGIKAPLKLHLTSPDKFVQRLVETTGSVRHINMPIADQVTIKSSLIRPFESEEELYQSLGMKYIVPELREGLKEIEWAKNDQIPALIEMSDLKGILHNHSTYSDGKHTLRQMAEHCQQLGYEYLGISDHSQTAVYAGGLQDADVARQQEEIKQLNEELAPFKIFSGIESDILADGSLDYSEEILSSFDFIVASVHSGLNMDIKKATDRLLKAIYNPHTTILGHMTGRLLVQREGYPVDHKAIIEACAETGVVIEINASPYRLDMDWRWIDYALEKGVKLSINPDAHRMDGYQDMYYGLQVARKGGLTAKDNLNSMSLPEITAFFEQKKKKK</sequence>
<reference evidence="4" key="1">
    <citation type="submission" date="2016-11" db="EMBL/GenBank/DDBJ databases">
        <authorList>
            <person name="Varghese N."/>
            <person name="Submissions S."/>
        </authorList>
    </citation>
    <scope>NUCLEOTIDE SEQUENCE [LARGE SCALE GENOMIC DNA]</scope>
    <source>
        <strain evidence="4">DSM 26134</strain>
    </source>
</reference>
<dbReference type="PIRSF" id="PIRSF005047">
    <property type="entry name" value="UCP005047_YshC"/>
    <property type="match status" value="1"/>
</dbReference>
<gene>
    <name evidence="3" type="ORF">SAMN04488028_105274</name>
</gene>
<proteinExistence type="predicted"/>
<evidence type="ECO:0000313" key="4">
    <source>
        <dbReference type="Proteomes" id="UP000184474"/>
    </source>
</evidence>
<dbReference type="SUPFAM" id="SSF81301">
    <property type="entry name" value="Nucleotidyltransferase"/>
    <property type="match status" value="1"/>
</dbReference>
<dbReference type="Pfam" id="PF14716">
    <property type="entry name" value="HHH_8"/>
    <property type="match status" value="1"/>
</dbReference>
<protein>
    <submittedName>
        <fullName evidence="3">DNA polymerase (Family 10)</fullName>
    </submittedName>
</protein>
<organism evidence="3 4">
    <name type="scientific">Reichenbachiella agariperforans</name>
    <dbReference type="NCBI Taxonomy" id="156994"/>
    <lineage>
        <taxon>Bacteria</taxon>
        <taxon>Pseudomonadati</taxon>
        <taxon>Bacteroidota</taxon>
        <taxon>Cytophagia</taxon>
        <taxon>Cytophagales</taxon>
        <taxon>Reichenbachiellaceae</taxon>
        <taxon>Reichenbachiella</taxon>
    </lineage>
</organism>
<dbReference type="GO" id="GO:0008270">
    <property type="term" value="F:zinc ion binding"/>
    <property type="evidence" value="ECO:0007669"/>
    <property type="project" value="TreeGrafter"/>
</dbReference>
<dbReference type="GO" id="GO:0003887">
    <property type="term" value="F:DNA-directed DNA polymerase activity"/>
    <property type="evidence" value="ECO:0007669"/>
    <property type="project" value="InterPro"/>
</dbReference>
<dbReference type="InterPro" id="IPR027421">
    <property type="entry name" value="DNA_pol_lamdba_lyase_dom_sf"/>
</dbReference>
<dbReference type="InterPro" id="IPR003141">
    <property type="entry name" value="Pol/His_phosphatase_N"/>
</dbReference>
<dbReference type="InterPro" id="IPR016195">
    <property type="entry name" value="Pol/histidinol_Pase-like"/>
</dbReference>
<dbReference type="InterPro" id="IPR050243">
    <property type="entry name" value="PHP_phosphatase"/>
</dbReference>
<dbReference type="Gene3D" id="1.10.150.110">
    <property type="entry name" value="DNA polymerase beta, N-terminal domain-like"/>
    <property type="match status" value="1"/>
</dbReference>
<dbReference type="PANTHER" id="PTHR36928">
    <property type="entry name" value="PHOSPHATASE YCDX-RELATED"/>
    <property type="match status" value="1"/>
</dbReference>
<dbReference type="GO" id="GO:0003677">
    <property type="term" value="F:DNA binding"/>
    <property type="evidence" value="ECO:0007669"/>
    <property type="project" value="InterPro"/>
</dbReference>
<dbReference type="InterPro" id="IPR047967">
    <property type="entry name" value="PolX_PHP"/>
</dbReference>
<accession>A0A1M6T3Z9</accession>
<dbReference type="FunFam" id="3.20.20.140:FF:000047">
    <property type="entry name" value="PHP domain-containing protein"/>
    <property type="match status" value="1"/>
</dbReference>
<dbReference type="Proteomes" id="UP000184474">
    <property type="component" value="Unassembled WGS sequence"/>
</dbReference>
<dbReference type="InterPro" id="IPR022311">
    <property type="entry name" value="PolX-like"/>
</dbReference>
<evidence type="ECO:0000259" key="1">
    <source>
        <dbReference type="SMART" id="SM00481"/>
    </source>
</evidence>
<dbReference type="InterPro" id="IPR002054">
    <property type="entry name" value="DNA-dir_DNA_pol_X"/>
</dbReference>
<dbReference type="Gene3D" id="3.30.210.10">
    <property type="entry name" value="DNA polymerase, thumb domain"/>
    <property type="match status" value="1"/>
</dbReference>
<dbReference type="GO" id="GO:0042578">
    <property type="term" value="F:phosphoric ester hydrolase activity"/>
    <property type="evidence" value="ECO:0007669"/>
    <property type="project" value="TreeGrafter"/>
</dbReference>
<dbReference type="SMART" id="SM00481">
    <property type="entry name" value="POLIIIAc"/>
    <property type="match status" value="1"/>
</dbReference>
<dbReference type="SUPFAM" id="SSF47802">
    <property type="entry name" value="DNA polymerase beta, N-terminal domain-like"/>
    <property type="match status" value="1"/>
</dbReference>
<feature type="domain" description="Polymerase/histidinol phosphatase N-terminal" evidence="1">
    <location>
        <begin position="344"/>
        <end position="423"/>
    </location>
</feature>
<feature type="domain" description="DNA-directed DNA polymerase X" evidence="2">
    <location>
        <begin position="16"/>
        <end position="320"/>
    </location>
</feature>
<name>A0A1M6T3Z9_REIAG</name>